<comment type="pathway">
    <text evidence="13">Amino-acid biosynthesis; L-isoleucine biosynthesis; L-isoleucine from 2-oxobutanoate: step 3/4.</text>
</comment>
<dbReference type="InterPro" id="IPR037237">
    <property type="entry name" value="IlvD/EDD_N"/>
</dbReference>
<organism evidence="19 20">
    <name type="scientific">Phakopsora pachyrhizi</name>
    <name type="common">Asian soybean rust disease fungus</name>
    <dbReference type="NCBI Taxonomy" id="170000"/>
    <lineage>
        <taxon>Eukaryota</taxon>
        <taxon>Fungi</taxon>
        <taxon>Dikarya</taxon>
        <taxon>Basidiomycota</taxon>
        <taxon>Pucciniomycotina</taxon>
        <taxon>Pucciniomycetes</taxon>
        <taxon>Pucciniales</taxon>
        <taxon>Phakopsoraceae</taxon>
        <taxon>Phakopsora</taxon>
    </lineage>
</organism>
<evidence type="ECO:0000259" key="17">
    <source>
        <dbReference type="Pfam" id="PF00920"/>
    </source>
</evidence>
<evidence type="ECO:0000256" key="8">
    <source>
        <dbReference type="ARBA" id="ARBA00023014"/>
    </source>
</evidence>
<reference evidence="19" key="1">
    <citation type="submission" date="2022-06" db="EMBL/GenBank/DDBJ databases">
        <authorList>
            <consortium name="SYNGENTA / RWTH Aachen University"/>
        </authorList>
    </citation>
    <scope>NUCLEOTIDE SEQUENCE</scope>
</reference>
<keyword evidence="10" id="KW-0100">Branched-chain amino acid biosynthesis</keyword>
<dbReference type="NCBIfam" id="TIGR00110">
    <property type="entry name" value="ilvD"/>
    <property type="match status" value="1"/>
</dbReference>
<proteinExistence type="inferred from homology"/>
<feature type="domain" description="Dihydroxy-acid/6-phosphogluconate dehydratase N-terminal" evidence="17">
    <location>
        <begin position="61"/>
        <end position="382"/>
    </location>
</feature>
<dbReference type="InterPro" id="IPR042096">
    <property type="entry name" value="Dihydro-acid_dehy_C"/>
</dbReference>
<evidence type="ECO:0000256" key="5">
    <source>
        <dbReference type="ARBA" id="ARBA00022723"/>
    </source>
</evidence>
<accession>A0AAV0BTF3</accession>
<evidence type="ECO:0000256" key="16">
    <source>
        <dbReference type="ARBA" id="ARBA00052865"/>
    </source>
</evidence>
<evidence type="ECO:0000256" key="6">
    <source>
        <dbReference type="ARBA" id="ARBA00022842"/>
    </source>
</evidence>
<dbReference type="HAMAP" id="MF_00012">
    <property type="entry name" value="IlvD"/>
    <property type="match status" value="1"/>
</dbReference>
<comment type="catalytic activity">
    <reaction evidence="11">
        <text>(2R)-2,3-dihydroxy-3-methylbutanoate = 3-methyl-2-oxobutanoate + H2O</text>
        <dbReference type="Rhea" id="RHEA:24809"/>
        <dbReference type="ChEBI" id="CHEBI:11851"/>
        <dbReference type="ChEBI" id="CHEBI:15377"/>
        <dbReference type="ChEBI" id="CHEBI:49072"/>
        <dbReference type="EC" id="4.2.1.9"/>
    </reaction>
    <physiologicalReaction direction="left-to-right" evidence="11">
        <dbReference type="Rhea" id="RHEA:24810"/>
    </physiologicalReaction>
</comment>
<keyword evidence="20" id="KW-1185">Reference proteome</keyword>
<dbReference type="SUPFAM" id="SSF52016">
    <property type="entry name" value="LeuD/IlvD-like"/>
    <property type="match status" value="1"/>
</dbReference>
<evidence type="ECO:0000256" key="11">
    <source>
        <dbReference type="ARBA" id="ARBA00029304"/>
    </source>
</evidence>
<dbReference type="GO" id="GO:0004160">
    <property type="term" value="F:dihydroxy-acid dehydratase activity"/>
    <property type="evidence" value="ECO:0007669"/>
    <property type="project" value="UniProtKB-EC"/>
</dbReference>
<dbReference type="GO" id="GO:0005739">
    <property type="term" value="C:mitochondrion"/>
    <property type="evidence" value="ECO:0007669"/>
    <property type="project" value="TreeGrafter"/>
</dbReference>
<sequence length="606" mass="63971">MYLRPRFAIKKLALRSVHTSRSTMASINKYSRTVTQPKDQGASQAMLYATEGVESESDLGKAMVGVASVWYEGNPCNAHLLGLGKRIKKSVADAGLIGYQFGTVGVSDGISMGTDGMRYSLPSRDLIADSVESAAGGHWLDGLVVVPGCDKNMPGTLMALGRLNRPGLMVYGGTIKPGHCSSSGKLDIVSAFQSYGKYVADGKTPEAEAQRVDVIRNACPGAGACGGMYTANTMASASEALGMTLPGSSSFPAEYPEKQAECDAVGAAMRNLLEKDIKPRDIMTRAAFENAMVLTIVLGGSTNAVLHLIAIAHSVGIKLTIDDFQSVSDRIPFLADLKPSGKYVMEDLFKIGGIPGVLKYLLENNLIDGNQMTVTGKTLAENLAGVKPLAENQDVIHPISSPIKTTGHIRILKGNLAPGGAVAKITGKEGLHFTGKARIYETESALIQAIETGSIKKGEKTVVVLRGMGPVGGPGMPEMLKPTSMIMGAGLGYDVACLTDGRFSGGTHGFCIGHVVPEAAKGGPIGLLKDGDIINIDAEANTLQVKLTDKELESRRKEWKAPPLRVKSGTLYKYQKLVSDASHGAVTDLIDIEDLSTCANNVPSFK</sequence>
<dbReference type="AlphaFoldDB" id="A0AAV0BTF3"/>
<evidence type="ECO:0000256" key="15">
    <source>
        <dbReference type="ARBA" id="ARBA00034078"/>
    </source>
</evidence>
<dbReference type="InterPro" id="IPR000581">
    <property type="entry name" value="ILV_EDD_N"/>
</dbReference>
<evidence type="ECO:0000313" key="20">
    <source>
        <dbReference type="Proteomes" id="UP001153365"/>
    </source>
</evidence>
<dbReference type="InterPro" id="IPR004404">
    <property type="entry name" value="DihydroxyA_deHydtase"/>
</dbReference>
<dbReference type="PROSITE" id="PS00886">
    <property type="entry name" value="ILVD_EDD_1"/>
    <property type="match status" value="1"/>
</dbReference>
<keyword evidence="8" id="KW-0411">Iron-sulfur</keyword>
<dbReference type="FunFam" id="3.50.30.80:FF:000001">
    <property type="entry name" value="Dihydroxy-acid dehydratase"/>
    <property type="match status" value="1"/>
</dbReference>
<comment type="cofactor">
    <cofactor evidence="1">
        <name>Mg(2+)</name>
        <dbReference type="ChEBI" id="CHEBI:18420"/>
    </cofactor>
</comment>
<evidence type="ECO:0000256" key="14">
    <source>
        <dbReference type="ARBA" id="ARBA00029490"/>
    </source>
</evidence>
<comment type="pathway">
    <text evidence="12">Amino-acid biosynthesis; L-valine biosynthesis; L-valine from pyruvate: step 3/4.</text>
</comment>
<comment type="similarity">
    <text evidence="2">Belongs to the IlvD/Edd family.</text>
</comment>
<evidence type="ECO:0000256" key="3">
    <source>
        <dbReference type="ARBA" id="ARBA00022605"/>
    </source>
</evidence>
<dbReference type="GO" id="GO:0046872">
    <property type="term" value="F:metal ion binding"/>
    <property type="evidence" value="ECO:0007669"/>
    <property type="project" value="UniProtKB-KW"/>
</dbReference>
<keyword evidence="4" id="KW-0001">2Fe-2S</keyword>
<dbReference type="NCBIfam" id="NF002068">
    <property type="entry name" value="PRK00911.1"/>
    <property type="match status" value="1"/>
</dbReference>
<dbReference type="PANTHER" id="PTHR21000">
    <property type="entry name" value="DIHYDROXY-ACID DEHYDRATASE DAD"/>
    <property type="match status" value="1"/>
</dbReference>
<protein>
    <recommendedName>
        <fullName evidence="14">dihydroxy-acid dehydratase</fullName>
        <ecNumber evidence="14">4.2.1.9</ecNumber>
    </recommendedName>
</protein>
<dbReference type="InterPro" id="IPR020558">
    <property type="entry name" value="DiOHA_6PGluconate_deHydtase_CS"/>
</dbReference>
<keyword evidence="3" id="KW-0028">Amino-acid biosynthesis</keyword>
<dbReference type="Gene3D" id="3.50.30.80">
    <property type="entry name" value="IlvD/EDD C-terminal domain-like"/>
    <property type="match status" value="1"/>
</dbReference>
<evidence type="ECO:0000256" key="13">
    <source>
        <dbReference type="ARBA" id="ARBA00029437"/>
    </source>
</evidence>
<evidence type="ECO:0000256" key="10">
    <source>
        <dbReference type="ARBA" id="ARBA00023304"/>
    </source>
</evidence>
<dbReference type="EMBL" id="CALTRL010006159">
    <property type="protein sequence ID" value="CAH7689930.1"/>
    <property type="molecule type" value="Genomic_DNA"/>
</dbReference>
<evidence type="ECO:0000256" key="1">
    <source>
        <dbReference type="ARBA" id="ARBA00001946"/>
    </source>
</evidence>
<comment type="catalytic activity">
    <reaction evidence="16">
        <text>(2R,3R)-2,3-dihydroxy-3-methylpentanoate = (S)-3-methyl-2-oxopentanoate + H2O</text>
        <dbReference type="Rhea" id="RHEA:27694"/>
        <dbReference type="ChEBI" id="CHEBI:15377"/>
        <dbReference type="ChEBI" id="CHEBI:35146"/>
        <dbReference type="ChEBI" id="CHEBI:49258"/>
        <dbReference type="EC" id="4.2.1.9"/>
    </reaction>
    <physiologicalReaction direction="left-to-right" evidence="16">
        <dbReference type="Rhea" id="RHEA:27695"/>
    </physiologicalReaction>
</comment>
<dbReference type="Pfam" id="PF00920">
    <property type="entry name" value="ILVD_EDD_N"/>
    <property type="match status" value="1"/>
</dbReference>
<evidence type="ECO:0000313" key="19">
    <source>
        <dbReference type="EMBL" id="CAH7689930.1"/>
    </source>
</evidence>
<dbReference type="Pfam" id="PF24877">
    <property type="entry name" value="ILV_EDD_C"/>
    <property type="match status" value="1"/>
</dbReference>
<evidence type="ECO:0000259" key="18">
    <source>
        <dbReference type="Pfam" id="PF24877"/>
    </source>
</evidence>
<dbReference type="GO" id="GO:0009082">
    <property type="term" value="P:branched-chain amino acid biosynthetic process"/>
    <property type="evidence" value="ECO:0007669"/>
    <property type="project" value="UniProtKB-KW"/>
</dbReference>
<keyword evidence="7" id="KW-0408">Iron</keyword>
<evidence type="ECO:0000256" key="4">
    <source>
        <dbReference type="ARBA" id="ARBA00022714"/>
    </source>
</evidence>
<name>A0AAV0BTF3_PHAPC</name>
<feature type="domain" description="Dihydroxy-acid/6-phosphogluconate dehydratase C-terminal" evidence="18">
    <location>
        <begin position="394"/>
        <end position="585"/>
    </location>
</feature>
<dbReference type="EC" id="4.2.1.9" evidence="14"/>
<evidence type="ECO:0000256" key="12">
    <source>
        <dbReference type="ARBA" id="ARBA00029436"/>
    </source>
</evidence>
<gene>
    <name evidence="19" type="ORF">PPACK8108_LOCUS25115</name>
</gene>
<keyword evidence="6" id="KW-0460">Magnesium</keyword>
<dbReference type="InterPro" id="IPR050165">
    <property type="entry name" value="DHAD_IlvD/Edd"/>
</dbReference>
<dbReference type="Proteomes" id="UP001153365">
    <property type="component" value="Unassembled WGS sequence"/>
</dbReference>
<dbReference type="InterPro" id="IPR056740">
    <property type="entry name" value="ILV_EDD_C"/>
</dbReference>
<dbReference type="GO" id="GO:0008652">
    <property type="term" value="P:amino acid biosynthetic process"/>
    <property type="evidence" value="ECO:0007669"/>
    <property type="project" value="UniProtKB-KW"/>
</dbReference>
<keyword evidence="9" id="KW-0456">Lyase</keyword>
<evidence type="ECO:0000256" key="7">
    <source>
        <dbReference type="ARBA" id="ARBA00023004"/>
    </source>
</evidence>
<evidence type="ECO:0000256" key="2">
    <source>
        <dbReference type="ARBA" id="ARBA00006486"/>
    </source>
</evidence>
<comment type="cofactor">
    <cofactor evidence="15">
        <name>[2Fe-2S] cluster</name>
        <dbReference type="ChEBI" id="CHEBI:190135"/>
    </cofactor>
</comment>
<dbReference type="PANTHER" id="PTHR21000:SF5">
    <property type="entry name" value="DIHYDROXY-ACID DEHYDRATASE, MITOCHONDRIAL"/>
    <property type="match status" value="1"/>
</dbReference>
<keyword evidence="5" id="KW-0479">Metal-binding</keyword>
<dbReference type="SUPFAM" id="SSF143975">
    <property type="entry name" value="IlvD/EDD N-terminal domain-like"/>
    <property type="match status" value="1"/>
</dbReference>
<dbReference type="GO" id="GO:0051537">
    <property type="term" value="F:2 iron, 2 sulfur cluster binding"/>
    <property type="evidence" value="ECO:0007669"/>
    <property type="project" value="UniProtKB-KW"/>
</dbReference>
<evidence type="ECO:0000256" key="9">
    <source>
        <dbReference type="ARBA" id="ARBA00023239"/>
    </source>
</evidence>
<comment type="caution">
    <text evidence="19">The sequence shown here is derived from an EMBL/GenBank/DDBJ whole genome shotgun (WGS) entry which is preliminary data.</text>
</comment>